<gene>
    <name evidence="5" type="ORF">BDP27DRAFT_1316248</name>
</gene>
<name>A0A9P5Q5W6_9AGAR</name>
<keyword evidence="1" id="KW-0285">Flavoprotein</keyword>
<evidence type="ECO:0000256" key="3">
    <source>
        <dbReference type="ARBA" id="ARBA00023002"/>
    </source>
</evidence>
<reference evidence="5" key="1">
    <citation type="submission" date="2020-11" db="EMBL/GenBank/DDBJ databases">
        <authorList>
            <consortium name="DOE Joint Genome Institute"/>
            <person name="Ahrendt S."/>
            <person name="Riley R."/>
            <person name="Andreopoulos W."/>
            <person name="Labutti K."/>
            <person name="Pangilinan J."/>
            <person name="Ruiz-Duenas F.J."/>
            <person name="Barrasa J.M."/>
            <person name="Sanchez-Garcia M."/>
            <person name="Camarero S."/>
            <person name="Miyauchi S."/>
            <person name="Serrano A."/>
            <person name="Linde D."/>
            <person name="Babiker R."/>
            <person name="Drula E."/>
            <person name="Ayuso-Fernandez I."/>
            <person name="Pacheco R."/>
            <person name="Padilla G."/>
            <person name="Ferreira P."/>
            <person name="Barriuso J."/>
            <person name="Kellner H."/>
            <person name="Castanera R."/>
            <person name="Alfaro M."/>
            <person name="Ramirez L."/>
            <person name="Pisabarro A.G."/>
            <person name="Kuo A."/>
            <person name="Tritt A."/>
            <person name="Lipzen A."/>
            <person name="He G."/>
            <person name="Yan M."/>
            <person name="Ng V."/>
            <person name="Cullen D."/>
            <person name="Martin F."/>
            <person name="Rosso M.-N."/>
            <person name="Henrissat B."/>
            <person name="Hibbett D."/>
            <person name="Martinez A.T."/>
            <person name="Grigoriev I.V."/>
        </authorList>
    </citation>
    <scope>NUCLEOTIDE SEQUENCE</scope>
    <source>
        <strain evidence="5">AH 40177</strain>
    </source>
</reference>
<dbReference type="PANTHER" id="PTHR46720:SF3">
    <property type="entry name" value="FAD-BINDING DOMAIN-CONTAINING PROTEIN-RELATED"/>
    <property type="match status" value="1"/>
</dbReference>
<evidence type="ECO:0000313" key="6">
    <source>
        <dbReference type="Proteomes" id="UP000772434"/>
    </source>
</evidence>
<dbReference type="EMBL" id="JADNRY010000011">
    <property type="protein sequence ID" value="KAF9074960.1"/>
    <property type="molecule type" value="Genomic_DNA"/>
</dbReference>
<evidence type="ECO:0000313" key="5">
    <source>
        <dbReference type="EMBL" id="KAF9074960.1"/>
    </source>
</evidence>
<dbReference type="Proteomes" id="UP000772434">
    <property type="component" value="Unassembled WGS sequence"/>
</dbReference>
<dbReference type="PRINTS" id="PR00420">
    <property type="entry name" value="RNGMNOXGNASE"/>
</dbReference>
<accession>A0A9P5Q5W6</accession>
<dbReference type="PANTHER" id="PTHR46720">
    <property type="entry name" value="HYDROXYLASE, PUTATIVE (AFU_ORTHOLOGUE AFUA_3G01460)-RELATED"/>
    <property type="match status" value="1"/>
</dbReference>
<proteinExistence type="predicted"/>
<dbReference type="GO" id="GO:0071949">
    <property type="term" value="F:FAD binding"/>
    <property type="evidence" value="ECO:0007669"/>
    <property type="project" value="InterPro"/>
</dbReference>
<dbReference type="Gene3D" id="3.50.50.60">
    <property type="entry name" value="FAD/NAD(P)-binding domain"/>
    <property type="match status" value="1"/>
</dbReference>
<dbReference type="Pfam" id="PF01494">
    <property type="entry name" value="FAD_binding_3"/>
    <property type="match status" value="1"/>
</dbReference>
<protein>
    <submittedName>
        <fullName evidence="5">Salicylate hydroxylase</fullName>
    </submittedName>
</protein>
<keyword evidence="3" id="KW-0560">Oxidoreductase</keyword>
<evidence type="ECO:0000259" key="4">
    <source>
        <dbReference type="Pfam" id="PF01494"/>
    </source>
</evidence>
<dbReference type="GO" id="GO:0044550">
    <property type="term" value="P:secondary metabolite biosynthetic process"/>
    <property type="evidence" value="ECO:0007669"/>
    <property type="project" value="TreeGrafter"/>
</dbReference>
<dbReference type="SUPFAM" id="SSF54373">
    <property type="entry name" value="FAD-linked reductases, C-terminal domain"/>
    <property type="match status" value="1"/>
</dbReference>
<evidence type="ECO:0000256" key="1">
    <source>
        <dbReference type="ARBA" id="ARBA00022630"/>
    </source>
</evidence>
<dbReference type="GO" id="GO:0016491">
    <property type="term" value="F:oxidoreductase activity"/>
    <property type="evidence" value="ECO:0007669"/>
    <property type="project" value="UniProtKB-KW"/>
</dbReference>
<keyword evidence="2" id="KW-0274">FAD</keyword>
<dbReference type="AlphaFoldDB" id="A0A9P5Q5W6"/>
<dbReference type="InterPro" id="IPR051104">
    <property type="entry name" value="FAD_monoxygenase"/>
</dbReference>
<dbReference type="OrthoDB" id="417877at2759"/>
<comment type="caution">
    <text evidence="5">The sequence shown here is derived from an EMBL/GenBank/DDBJ whole genome shotgun (WGS) entry which is preliminary data.</text>
</comment>
<dbReference type="SUPFAM" id="SSF51905">
    <property type="entry name" value="FAD/NAD(P)-binding domain"/>
    <property type="match status" value="1"/>
</dbReference>
<organism evidence="5 6">
    <name type="scientific">Rhodocollybia butyracea</name>
    <dbReference type="NCBI Taxonomy" id="206335"/>
    <lineage>
        <taxon>Eukaryota</taxon>
        <taxon>Fungi</taxon>
        <taxon>Dikarya</taxon>
        <taxon>Basidiomycota</taxon>
        <taxon>Agaricomycotina</taxon>
        <taxon>Agaricomycetes</taxon>
        <taxon>Agaricomycetidae</taxon>
        <taxon>Agaricales</taxon>
        <taxon>Marasmiineae</taxon>
        <taxon>Omphalotaceae</taxon>
        <taxon>Rhodocollybia</taxon>
    </lineage>
</organism>
<feature type="domain" description="FAD-binding" evidence="4">
    <location>
        <begin position="6"/>
        <end position="364"/>
    </location>
</feature>
<evidence type="ECO:0000256" key="2">
    <source>
        <dbReference type="ARBA" id="ARBA00022827"/>
    </source>
</evidence>
<dbReference type="InterPro" id="IPR002938">
    <property type="entry name" value="FAD-bd"/>
</dbReference>
<sequence length="423" mass="46527">MPKDFNIAIVGGGLCSLSAAVALTRAGISVSVFEASLFSQEAGAGVGLGPNALRALKGLGIFDAILSRSDQSQPAPRTFRFMSAYEDHEFIFDYETNCADPGALAIYRPAFLDAIADLLDPSVVRYNHKCTSISLSETGKQVLHFADGTTHEADLVIGADGIRSISRRYVLGEHLKSPLVFPNTVAYRGLVPVEDLKRAGVRTELTGRPVCFVGEGKHIICFPIKGFTVINFVVFLSDYDKLAQSELPYPWVETTSEQELKDRCGNWGHDTTIILDLLKSTSKWSIHALDPPLQSYIRNRVVLVGDAAHSMLPHLGSGVGQGFEDVFLLVQLLTHPKSNKANLPHLLAQYDALRPPRANAVLHASWEAGKLYDSYDPTKQADSKSRLQAELVGIWEDVWTYDLTKDVDSAFENLHRLKAFQDE</sequence>
<dbReference type="InterPro" id="IPR036188">
    <property type="entry name" value="FAD/NAD-bd_sf"/>
</dbReference>
<keyword evidence="6" id="KW-1185">Reference proteome</keyword>